<dbReference type="SUPFAM" id="SSF100950">
    <property type="entry name" value="NagB/RpiA/CoA transferase-like"/>
    <property type="match status" value="1"/>
</dbReference>
<keyword evidence="7" id="KW-1185">Reference proteome</keyword>
<evidence type="ECO:0000256" key="2">
    <source>
        <dbReference type="ARBA" id="ARBA00022801"/>
    </source>
</evidence>
<dbReference type="RefSeq" id="WP_115558361.1">
    <property type="nucleotide sequence ID" value="NZ_CP031376.1"/>
</dbReference>
<dbReference type="InterPro" id="IPR037171">
    <property type="entry name" value="NagB/RpiA_transferase-like"/>
</dbReference>
<dbReference type="PANTHER" id="PTHR11280">
    <property type="entry name" value="GLUCOSAMINE-6-PHOSPHATE ISOMERASE"/>
    <property type="match status" value="1"/>
</dbReference>
<feature type="active site" description="For ring-opening step" evidence="4">
    <location>
        <position position="133"/>
    </location>
</feature>
<dbReference type="PANTHER" id="PTHR11280:SF5">
    <property type="entry name" value="GLUCOSAMINE-6-PHOSPHATE ISOMERASE"/>
    <property type="match status" value="1"/>
</dbReference>
<dbReference type="AlphaFoldDB" id="A0A345Z4D5"/>
<evidence type="ECO:0000256" key="4">
    <source>
        <dbReference type="HAMAP-Rule" id="MF_01241"/>
    </source>
</evidence>
<dbReference type="Proteomes" id="UP000254792">
    <property type="component" value="Chromosome"/>
</dbReference>
<dbReference type="UniPathway" id="UPA00629">
    <property type="reaction ID" value="UER00684"/>
</dbReference>
<gene>
    <name evidence="4 6" type="primary">nagB</name>
    <name evidence="6" type="ORF">SALLE_v1c07940</name>
</gene>
<dbReference type="EMBL" id="CP031376">
    <property type="protein sequence ID" value="AXK51464.1"/>
    <property type="molecule type" value="Genomic_DNA"/>
</dbReference>
<dbReference type="GO" id="GO:0019262">
    <property type="term" value="P:N-acetylneuraminate catabolic process"/>
    <property type="evidence" value="ECO:0007669"/>
    <property type="project" value="UniProtKB-UniRule"/>
</dbReference>
<keyword evidence="2 4" id="KW-0378">Hydrolase</keyword>
<evidence type="ECO:0000256" key="3">
    <source>
        <dbReference type="ARBA" id="ARBA00023277"/>
    </source>
</evidence>
<evidence type="ECO:0000313" key="7">
    <source>
        <dbReference type="Proteomes" id="UP000254792"/>
    </source>
</evidence>
<dbReference type="Pfam" id="PF01182">
    <property type="entry name" value="Glucosamine_iso"/>
    <property type="match status" value="1"/>
</dbReference>
<dbReference type="OrthoDB" id="9791139at2"/>
<feature type="domain" description="Glucosamine/galactosamine-6-phosphate isomerase" evidence="5">
    <location>
        <begin position="11"/>
        <end position="226"/>
    </location>
</feature>
<dbReference type="GO" id="GO:0004342">
    <property type="term" value="F:glucosamine-6-phosphate deaminase activity"/>
    <property type="evidence" value="ECO:0007669"/>
    <property type="project" value="UniProtKB-UniRule"/>
</dbReference>
<organism evidence="6 7">
    <name type="scientific">Spiroplasma alleghenense</name>
    <dbReference type="NCBI Taxonomy" id="216931"/>
    <lineage>
        <taxon>Bacteria</taxon>
        <taxon>Bacillati</taxon>
        <taxon>Mycoplasmatota</taxon>
        <taxon>Mollicutes</taxon>
        <taxon>Entomoplasmatales</taxon>
        <taxon>Spiroplasmataceae</taxon>
        <taxon>Spiroplasma</taxon>
    </lineage>
</organism>
<dbReference type="CDD" id="cd01399">
    <property type="entry name" value="GlcN6P_deaminase"/>
    <property type="match status" value="1"/>
</dbReference>
<reference evidence="6 7" key="1">
    <citation type="submission" date="2018-07" db="EMBL/GenBank/DDBJ databases">
        <title>Complete genome sequence of Spiroplasma alleghenense PLHS-1 (ATCC 51752).</title>
        <authorList>
            <person name="Chou L."/>
            <person name="Lee T.-Y."/>
            <person name="Tsai Y.-M."/>
            <person name="Kuo C.-H."/>
        </authorList>
    </citation>
    <scope>NUCLEOTIDE SEQUENCE [LARGE SCALE GENOMIC DNA]</scope>
    <source>
        <strain evidence="6 7">PLHS-1</strain>
    </source>
</reference>
<dbReference type="GO" id="GO:0006046">
    <property type="term" value="P:N-acetylglucosamine catabolic process"/>
    <property type="evidence" value="ECO:0007669"/>
    <property type="project" value="UniProtKB-UniRule"/>
</dbReference>
<name>A0A345Z4D5_9MOLU</name>
<dbReference type="NCBIfam" id="TIGR00502">
    <property type="entry name" value="nagB"/>
    <property type="match status" value="1"/>
</dbReference>
<dbReference type="EC" id="3.5.99.6" evidence="4"/>
<evidence type="ECO:0000313" key="6">
    <source>
        <dbReference type="EMBL" id="AXK51464.1"/>
    </source>
</evidence>
<dbReference type="InterPro" id="IPR004547">
    <property type="entry name" value="Glucosamine6P_isomerase"/>
</dbReference>
<dbReference type="FunFam" id="3.40.50.1360:FF:000003">
    <property type="entry name" value="Glucosamine-6-phosphate deaminase"/>
    <property type="match status" value="1"/>
</dbReference>
<comment type="caution">
    <text evidence="4">Lacks conserved residue(s) required for the propagation of feature annotation.</text>
</comment>
<dbReference type="KEGG" id="salx:SALLE_v1c07940"/>
<dbReference type="PROSITE" id="PS01161">
    <property type="entry name" value="GLC_GALNAC_ISOMERASE"/>
    <property type="match status" value="1"/>
</dbReference>
<dbReference type="GO" id="GO:0005975">
    <property type="term" value="P:carbohydrate metabolic process"/>
    <property type="evidence" value="ECO:0007669"/>
    <property type="project" value="InterPro"/>
</dbReference>
<dbReference type="Gene3D" id="3.40.50.1360">
    <property type="match status" value="1"/>
</dbReference>
<dbReference type="HAMAP" id="MF_01241">
    <property type="entry name" value="GlcN6P_deamin"/>
    <property type="match status" value="1"/>
</dbReference>
<keyword evidence="3 4" id="KW-0119">Carbohydrate metabolism</keyword>
<dbReference type="InterPro" id="IPR006148">
    <property type="entry name" value="Glc/Gal-6P_isomerase"/>
</dbReference>
<evidence type="ECO:0000256" key="1">
    <source>
        <dbReference type="ARBA" id="ARBA00000644"/>
    </source>
</evidence>
<dbReference type="GO" id="GO:0042802">
    <property type="term" value="F:identical protein binding"/>
    <property type="evidence" value="ECO:0007669"/>
    <property type="project" value="TreeGrafter"/>
</dbReference>
<comment type="similarity">
    <text evidence="4">Belongs to the glucosamine/galactosamine-6-phosphate isomerase family. NagB subfamily.</text>
</comment>
<evidence type="ECO:0000259" key="5">
    <source>
        <dbReference type="Pfam" id="PF01182"/>
    </source>
</evidence>
<feature type="active site" description="For ring-opening step" evidence="4">
    <location>
        <position position="140"/>
    </location>
</feature>
<feature type="active site" description="Proton acceptor; for ring-opening step" evidence="4">
    <location>
        <position position="135"/>
    </location>
</feature>
<accession>A0A345Z4D5</accession>
<dbReference type="GO" id="GO:0006043">
    <property type="term" value="P:glucosamine catabolic process"/>
    <property type="evidence" value="ECO:0007669"/>
    <property type="project" value="TreeGrafter"/>
</dbReference>
<comment type="catalytic activity">
    <reaction evidence="1 4">
        <text>alpha-D-glucosamine 6-phosphate + H2O = beta-D-fructose 6-phosphate + NH4(+)</text>
        <dbReference type="Rhea" id="RHEA:12172"/>
        <dbReference type="ChEBI" id="CHEBI:15377"/>
        <dbReference type="ChEBI" id="CHEBI:28938"/>
        <dbReference type="ChEBI" id="CHEBI:57634"/>
        <dbReference type="ChEBI" id="CHEBI:75989"/>
        <dbReference type="EC" id="3.5.99.6"/>
    </reaction>
</comment>
<proteinExistence type="inferred from homology"/>
<sequence>MKVIKVLNNKEVGKMTAELILENIHSNPSIVLGLATGSTPESTYEYLIGDFKKNKTDWSKVRTFNLDEYVGLEPTHKKSYRYFMDEKLFKSVNINIKNTHVPNGINNTDPEAYDKLIAENGGIDLQLLGIGTNGHIGFNEPGTSFESLTSVVDLAQETIDVNSRFFASIDEVPKQAISMGLQSIMNAKKVVLIAIGKNKAEAIKQLVNGNISINWPCTVLQKHKDVTIIVDEEAASLI</sequence>
<protein>
    <recommendedName>
        <fullName evidence="4">Glucosamine-6-phosphate deaminase</fullName>
        <ecNumber evidence="4">3.5.99.6</ecNumber>
    </recommendedName>
    <alternativeName>
        <fullName evidence="4">GlcN6P deaminase</fullName>
        <shortName evidence="4">GNPDA</shortName>
    </alternativeName>
    <alternativeName>
        <fullName evidence="4">Glucosamine-6-phosphate isomerase</fullName>
    </alternativeName>
</protein>
<feature type="active site" description="Proton acceptor; for enolization step" evidence="4">
    <location>
        <position position="67"/>
    </location>
</feature>
<dbReference type="GO" id="GO:0005737">
    <property type="term" value="C:cytoplasm"/>
    <property type="evidence" value="ECO:0007669"/>
    <property type="project" value="TreeGrafter"/>
</dbReference>
<comment type="pathway">
    <text evidence="4">Amino-sugar metabolism; N-acetylneuraminate degradation; D-fructose 6-phosphate from N-acetylneuraminate: step 5/5.</text>
</comment>
<comment type="function">
    <text evidence="4">Catalyzes the reversible isomerization-deamination of glucosamine 6-phosphate (GlcN6P) to form fructose 6-phosphate (Fru6P) and ammonium ion.</text>
</comment>
<dbReference type="InterPro" id="IPR018321">
    <property type="entry name" value="Glucosamine6P_isomerase_CS"/>
</dbReference>